<name>A0AAV7TH63_PLEWA</name>
<comment type="caution">
    <text evidence="2">The sequence shown here is derived from an EMBL/GenBank/DDBJ whole genome shotgun (WGS) entry which is preliminary data.</text>
</comment>
<reference evidence="2" key="1">
    <citation type="journal article" date="2022" name="bioRxiv">
        <title>Sequencing and chromosome-scale assembly of the giantPleurodeles waltlgenome.</title>
        <authorList>
            <person name="Brown T."/>
            <person name="Elewa A."/>
            <person name="Iarovenko S."/>
            <person name="Subramanian E."/>
            <person name="Araus A.J."/>
            <person name="Petzold A."/>
            <person name="Susuki M."/>
            <person name="Suzuki K.-i.T."/>
            <person name="Hayashi T."/>
            <person name="Toyoda A."/>
            <person name="Oliveira C."/>
            <person name="Osipova E."/>
            <person name="Leigh N.D."/>
            <person name="Simon A."/>
            <person name="Yun M.H."/>
        </authorList>
    </citation>
    <scope>NUCLEOTIDE SEQUENCE</scope>
    <source>
        <strain evidence="2">20211129_DDA</strain>
        <tissue evidence="2">Liver</tissue>
    </source>
</reference>
<protein>
    <submittedName>
        <fullName evidence="2">Uncharacterized protein</fullName>
    </submittedName>
</protein>
<organism evidence="2 3">
    <name type="scientific">Pleurodeles waltl</name>
    <name type="common">Iberian ribbed newt</name>
    <dbReference type="NCBI Taxonomy" id="8319"/>
    <lineage>
        <taxon>Eukaryota</taxon>
        <taxon>Metazoa</taxon>
        <taxon>Chordata</taxon>
        <taxon>Craniata</taxon>
        <taxon>Vertebrata</taxon>
        <taxon>Euteleostomi</taxon>
        <taxon>Amphibia</taxon>
        <taxon>Batrachia</taxon>
        <taxon>Caudata</taxon>
        <taxon>Salamandroidea</taxon>
        <taxon>Salamandridae</taxon>
        <taxon>Pleurodelinae</taxon>
        <taxon>Pleurodeles</taxon>
    </lineage>
</organism>
<feature type="region of interest" description="Disordered" evidence="1">
    <location>
        <begin position="1"/>
        <end position="21"/>
    </location>
</feature>
<accession>A0AAV7TH63</accession>
<evidence type="ECO:0000313" key="3">
    <source>
        <dbReference type="Proteomes" id="UP001066276"/>
    </source>
</evidence>
<dbReference type="EMBL" id="JANPWB010000006">
    <property type="protein sequence ID" value="KAJ1176005.1"/>
    <property type="molecule type" value="Genomic_DNA"/>
</dbReference>
<gene>
    <name evidence="2" type="ORF">NDU88_001289</name>
</gene>
<dbReference type="Proteomes" id="UP001066276">
    <property type="component" value="Chromosome 3_2"/>
</dbReference>
<sequence length="94" mass="9963">MRGGSHKSCEPASGPRDQSGVTGCVLLQSLSLSEPAIPREMKPWDIQPCLPCLMGGPHTRVAPSGEKGNAEAICLRPYIAEPRQEIKGLNVLAA</sequence>
<proteinExistence type="predicted"/>
<evidence type="ECO:0000256" key="1">
    <source>
        <dbReference type="SAM" id="MobiDB-lite"/>
    </source>
</evidence>
<dbReference type="AlphaFoldDB" id="A0AAV7TH63"/>
<keyword evidence="3" id="KW-1185">Reference proteome</keyword>
<evidence type="ECO:0000313" key="2">
    <source>
        <dbReference type="EMBL" id="KAJ1176005.1"/>
    </source>
</evidence>